<reference evidence="2" key="1">
    <citation type="submission" date="2020-06" db="EMBL/GenBank/DDBJ databases">
        <title>Draft genome of Bugula neritina, a colonial animal packing powerful symbionts and potential medicines.</title>
        <authorList>
            <person name="Rayko M."/>
        </authorList>
    </citation>
    <scope>NUCLEOTIDE SEQUENCE [LARGE SCALE GENOMIC DNA]</scope>
    <source>
        <strain evidence="2">Kwan_BN1</strain>
    </source>
</reference>
<protein>
    <submittedName>
        <fullName evidence="2">Uncharacterized protein</fullName>
    </submittedName>
</protein>
<dbReference type="EMBL" id="VXIV02001012">
    <property type="protein sequence ID" value="KAF6034721.1"/>
    <property type="molecule type" value="Genomic_DNA"/>
</dbReference>
<feature type="compositionally biased region" description="Polar residues" evidence="1">
    <location>
        <begin position="163"/>
        <end position="177"/>
    </location>
</feature>
<evidence type="ECO:0000313" key="2">
    <source>
        <dbReference type="EMBL" id="KAF6034721.1"/>
    </source>
</evidence>
<gene>
    <name evidence="2" type="ORF">EB796_006968</name>
</gene>
<sequence>MAASAAEVDYGTAPGNWLALEIRRFQEASKHLFPSPKPGDEKVRYNTIYGIDYAPLGREMYKVDTPALLKRSGIRKEAPFALEQAKRFNSWKVRKDLVEVDKVQRKVAERRQTALEASKREEEMLSFPAIKRSQSVALSTERKIEPNAGLKTPILPPGPQLSKARTSPKSEVGQSLPASLSAHRYKEIKKDLLEAAEQYMQTTPKPDRRVIDRALSVSNKNYREDLSALHTDLPDTKAEAEKWLEQATPEGM</sequence>
<organism evidence="2 3">
    <name type="scientific">Bugula neritina</name>
    <name type="common">Brown bryozoan</name>
    <name type="synonym">Sertularia neritina</name>
    <dbReference type="NCBI Taxonomy" id="10212"/>
    <lineage>
        <taxon>Eukaryota</taxon>
        <taxon>Metazoa</taxon>
        <taxon>Spiralia</taxon>
        <taxon>Lophotrochozoa</taxon>
        <taxon>Bryozoa</taxon>
        <taxon>Gymnolaemata</taxon>
        <taxon>Cheilostomatida</taxon>
        <taxon>Flustrina</taxon>
        <taxon>Buguloidea</taxon>
        <taxon>Bugulidae</taxon>
        <taxon>Bugula</taxon>
    </lineage>
</organism>
<accession>A0A7J7KA44</accession>
<proteinExistence type="predicted"/>
<evidence type="ECO:0000313" key="3">
    <source>
        <dbReference type="Proteomes" id="UP000593567"/>
    </source>
</evidence>
<keyword evidence="3" id="KW-1185">Reference proteome</keyword>
<evidence type="ECO:0000256" key="1">
    <source>
        <dbReference type="SAM" id="MobiDB-lite"/>
    </source>
</evidence>
<comment type="caution">
    <text evidence="2">The sequence shown here is derived from an EMBL/GenBank/DDBJ whole genome shotgun (WGS) entry which is preliminary data.</text>
</comment>
<dbReference type="AlphaFoldDB" id="A0A7J7KA44"/>
<name>A0A7J7KA44_BUGNE</name>
<feature type="region of interest" description="Disordered" evidence="1">
    <location>
        <begin position="147"/>
        <end position="177"/>
    </location>
</feature>
<dbReference type="Proteomes" id="UP000593567">
    <property type="component" value="Unassembled WGS sequence"/>
</dbReference>